<sequence>MPPSPTIDYIDQSYDQGGFGPTGKPQPTYVFIEGTAPVGHGIAITNATTGETSSNLNPTANDKGIYDFSFFTLGYGTYYATDLVTGETSGRVDLIAGTPGGDLDALGYPTDLYGPVIGSAAPNPTTISPPTRFNHATLMSEYYGTIHAYSVVPDDQGQHATGARIYVDNGHALALPISIAELRDHYNTATPRGGNGGISNPEPTLDSLVLVTDDATVQFSRVPTLVFNDITLTVQHDRFVDFLFYDSHYPDVAALDLNVREHYDTYGWHEGRDPNAFFDTDAYLAFNRDVAAAGVNPLDHYDASGWKEGRSPSAAFDTRLYLDFNPDVAASGLDPLAHYLQYGIAEGRKISPVVDAGVVRNGFDATYYGLANADVSSAGVDALNHFNDFGWREGRNPDAFFDTNWYLAQNPDVKAANVNPLAHYEVFGWREGRDPSTHFSTAAYLAAYHDVAAAGIDPLDHFLQFGAAEGRSGFGDLY</sequence>
<proteinExistence type="predicted"/>
<dbReference type="EMBL" id="JBHLUN010000004">
    <property type="protein sequence ID" value="MFC0407627.1"/>
    <property type="molecule type" value="Genomic_DNA"/>
</dbReference>
<evidence type="ECO:0008006" key="3">
    <source>
        <dbReference type="Google" id="ProtNLM"/>
    </source>
</evidence>
<gene>
    <name evidence="1" type="ORF">ACFFGY_05160</name>
</gene>
<dbReference type="Proteomes" id="UP001589865">
    <property type="component" value="Unassembled WGS sequence"/>
</dbReference>
<organism evidence="1 2">
    <name type="scientific">Roseomonas elaeocarpi</name>
    <dbReference type="NCBI Taxonomy" id="907779"/>
    <lineage>
        <taxon>Bacteria</taxon>
        <taxon>Pseudomonadati</taxon>
        <taxon>Pseudomonadota</taxon>
        <taxon>Alphaproteobacteria</taxon>
        <taxon>Acetobacterales</taxon>
        <taxon>Roseomonadaceae</taxon>
        <taxon>Roseomonas</taxon>
    </lineage>
</organism>
<keyword evidence="2" id="KW-1185">Reference proteome</keyword>
<accession>A0ABV6JQP4</accession>
<name>A0ABV6JQP4_9PROT</name>
<comment type="caution">
    <text evidence="1">The sequence shown here is derived from an EMBL/GenBank/DDBJ whole genome shotgun (WGS) entry which is preliminary data.</text>
</comment>
<dbReference type="RefSeq" id="WP_377043348.1">
    <property type="nucleotide sequence ID" value="NZ_JBHLUN010000004.1"/>
</dbReference>
<reference evidence="1 2" key="1">
    <citation type="submission" date="2024-09" db="EMBL/GenBank/DDBJ databases">
        <authorList>
            <person name="Sun Q."/>
            <person name="Mori K."/>
        </authorList>
    </citation>
    <scope>NUCLEOTIDE SEQUENCE [LARGE SCALE GENOMIC DNA]</scope>
    <source>
        <strain evidence="1 2">TBRC 5777</strain>
    </source>
</reference>
<protein>
    <recommendedName>
        <fullName evidence="3">Carboxypeptidase regulatory-like domain-containing protein</fullName>
    </recommendedName>
</protein>
<evidence type="ECO:0000313" key="1">
    <source>
        <dbReference type="EMBL" id="MFC0407627.1"/>
    </source>
</evidence>
<evidence type="ECO:0000313" key="2">
    <source>
        <dbReference type="Proteomes" id="UP001589865"/>
    </source>
</evidence>